<dbReference type="HOGENOM" id="CLU_2607446_0_0_1"/>
<organism evidence="2 3">
    <name type="scientific">Sclerotinia sclerotiorum (strain ATCC 18683 / 1980 / Ss-1)</name>
    <name type="common">White mold</name>
    <name type="synonym">Whetzelinia sclerotiorum</name>
    <dbReference type="NCBI Taxonomy" id="665079"/>
    <lineage>
        <taxon>Eukaryota</taxon>
        <taxon>Fungi</taxon>
        <taxon>Dikarya</taxon>
        <taxon>Ascomycota</taxon>
        <taxon>Pezizomycotina</taxon>
        <taxon>Leotiomycetes</taxon>
        <taxon>Helotiales</taxon>
        <taxon>Sclerotiniaceae</taxon>
        <taxon>Sclerotinia</taxon>
    </lineage>
</organism>
<dbReference type="InParanoid" id="A7EE96"/>
<dbReference type="AlphaFoldDB" id="A7EE96"/>
<dbReference type="RefSeq" id="XP_001595547.1">
    <property type="nucleotide sequence ID" value="XM_001595497.1"/>
</dbReference>
<protein>
    <submittedName>
        <fullName evidence="2">Uncharacterized protein</fullName>
    </submittedName>
</protein>
<keyword evidence="3" id="KW-1185">Reference proteome</keyword>
<sequence length="79" mass="9044">MNFLMQRNEAKGKVGRRRGGELDGKWKAEEESGRKAGRGKEGKEGGEIREWKGRVRVEGERKSGRGEEEWKGKRRGMRG</sequence>
<dbReference type="Proteomes" id="UP000001312">
    <property type="component" value="Unassembled WGS sequence"/>
</dbReference>
<dbReference type="KEGG" id="ssl:SS1G_03636"/>
<feature type="region of interest" description="Disordered" evidence="1">
    <location>
        <begin position="1"/>
        <end position="79"/>
    </location>
</feature>
<evidence type="ECO:0000313" key="3">
    <source>
        <dbReference type="Proteomes" id="UP000001312"/>
    </source>
</evidence>
<proteinExistence type="predicted"/>
<evidence type="ECO:0000313" key="2">
    <source>
        <dbReference type="EMBL" id="EDO01162.1"/>
    </source>
</evidence>
<reference evidence="3" key="1">
    <citation type="journal article" date="2011" name="PLoS Genet.">
        <title>Genomic analysis of the necrotrophic fungal pathogens Sclerotinia sclerotiorum and Botrytis cinerea.</title>
        <authorList>
            <person name="Amselem J."/>
            <person name="Cuomo C.A."/>
            <person name="van Kan J.A."/>
            <person name="Viaud M."/>
            <person name="Benito E.P."/>
            <person name="Couloux A."/>
            <person name="Coutinho P.M."/>
            <person name="de Vries R.P."/>
            <person name="Dyer P.S."/>
            <person name="Fillinger S."/>
            <person name="Fournier E."/>
            <person name="Gout L."/>
            <person name="Hahn M."/>
            <person name="Kohn L."/>
            <person name="Lapalu N."/>
            <person name="Plummer K.M."/>
            <person name="Pradier J.M."/>
            <person name="Quevillon E."/>
            <person name="Sharon A."/>
            <person name="Simon A."/>
            <person name="ten Have A."/>
            <person name="Tudzynski B."/>
            <person name="Tudzynski P."/>
            <person name="Wincker P."/>
            <person name="Andrew M."/>
            <person name="Anthouard V."/>
            <person name="Beever R.E."/>
            <person name="Beffa R."/>
            <person name="Benoit I."/>
            <person name="Bouzid O."/>
            <person name="Brault B."/>
            <person name="Chen Z."/>
            <person name="Choquer M."/>
            <person name="Collemare J."/>
            <person name="Cotton P."/>
            <person name="Danchin E.G."/>
            <person name="Da Silva C."/>
            <person name="Gautier A."/>
            <person name="Giraud C."/>
            <person name="Giraud T."/>
            <person name="Gonzalez C."/>
            <person name="Grossetete S."/>
            <person name="Guldener U."/>
            <person name="Henrissat B."/>
            <person name="Howlett B.J."/>
            <person name="Kodira C."/>
            <person name="Kretschmer M."/>
            <person name="Lappartient A."/>
            <person name="Leroch M."/>
            <person name="Levis C."/>
            <person name="Mauceli E."/>
            <person name="Neuveglise C."/>
            <person name="Oeser B."/>
            <person name="Pearson M."/>
            <person name="Poulain J."/>
            <person name="Poussereau N."/>
            <person name="Quesneville H."/>
            <person name="Rascle C."/>
            <person name="Schumacher J."/>
            <person name="Segurens B."/>
            <person name="Sexton A."/>
            <person name="Silva E."/>
            <person name="Sirven C."/>
            <person name="Soanes D.M."/>
            <person name="Talbot N.J."/>
            <person name="Templeton M."/>
            <person name="Yandava C."/>
            <person name="Yarden O."/>
            <person name="Zeng Q."/>
            <person name="Rollins J.A."/>
            <person name="Lebrun M.H."/>
            <person name="Dickman M."/>
        </authorList>
    </citation>
    <scope>NUCLEOTIDE SEQUENCE [LARGE SCALE GENOMIC DNA]</scope>
    <source>
        <strain evidence="3">ATCC 18683 / 1980 / Ss-1</strain>
    </source>
</reference>
<dbReference type="EMBL" id="CH476624">
    <property type="protein sequence ID" value="EDO01162.1"/>
    <property type="molecule type" value="Genomic_DNA"/>
</dbReference>
<evidence type="ECO:0000256" key="1">
    <source>
        <dbReference type="SAM" id="MobiDB-lite"/>
    </source>
</evidence>
<dbReference type="GeneID" id="5491901"/>
<gene>
    <name evidence="2" type="ORF">SS1G_03636</name>
</gene>
<accession>A7EE96</accession>
<feature type="compositionally biased region" description="Basic and acidic residues" evidence="1">
    <location>
        <begin position="8"/>
        <end position="71"/>
    </location>
</feature>
<name>A7EE96_SCLS1</name>